<evidence type="ECO:0000313" key="2">
    <source>
        <dbReference type="EMBL" id="CAA9309373.1"/>
    </source>
</evidence>
<dbReference type="PANTHER" id="PTHR35585">
    <property type="entry name" value="HHE DOMAIN PROTEIN (AFU_ORTHOLOGUE AFUA_4G00730)"/>
    <property type="match status" value="1"/>
</dbReference>
<dbReference type="Gene3D" id="1.20.120.520">
    <property type="entry name" value="nmb1532 protein domain like"/>
    <property type="match status" value="1"/>
</dbReference>
<evidence type="ECO:0000259" key="1">
    <source>
        <dbReference type="Pfam" id="PF01814"/>
    </source>
</evidence>
<proteinExistence type="predicted"/>
<sequence length="190" mass="21107">MTASTDHSTDHDVIDTLTTDHREVAELFDQIVATTDPVQRRDMTDSLIGELVRHSVAEEMHVYPAVRDHVPNGDAAVEDDTREHKQLETLMKELESADASAPEFLETLGRMRAVFEHHISDEEGTQFPQLRAHIPADTLVQLKGKVETAKKLAPTRPHPASPNAELFHKTVGPGVGLVDRLRDKLTGRSV</sequence>
<organism evidence="2">
    <name type="scientific">uncultured Frankineae bacterium</name>
    <dbReference type="NCBI Taxonomy" id="437475"/>
    <lineage>
        <taxon>Bacteria</taxon>
        <taxon>Bacillati</taxon>
        <taxon>Actinomycetota</taxon>
        <taxon>Actinomycetes</taxon>
        <taxon>Frankiales</taxon>
        <taxon>environmental samples</taxon>
    </lineage>
</organism>
<gene>
    <name evidence="2" type="ORF">AVDCRST_MAG16-43</name>
</gene>
<dbReference type="AlphaFoldDB" id="A0A6J4KR04"/>
<feature type="domain" description="Hemerythrin-like" evidence="1">
    <location>
        <begin position="13"/>
        <end position="130"/>
    </location>
</feature>
<dbReference type="PANTHER" id="PTHR35585:SF1">
    <property type="entry name" value="HHE DOMAIN PROTEIN (AFU_ORTHOLOGUE AFUA_4G00730)"/>
    <property type="match status" value="1"/>
</dbReference>
<dbReference type="EMBL" id="CADCUE010000002">
    <property type="protein sequence ID" value="CAA9309373.1"/>
    <property type="molecule type" value="Genomic_DNA"/>
</dbReference>
<name>A0A6J4KR04_9ACTN</name>
<dbReference type="Pfam" id="PF01814">
    <property type="entry name" value="Hemerythrin"/>
    <property type="match status" value="1"/>
</dbReference>
<reference evidence="2" key="1">
    <citation type="submission" date="2020-02" db="EMBL/GenBank/DDBJ databases">
        <authorList>
            <person name="Meier V. D."/>
        </authorList>
    </citation>
    <scope>NUCLEOTIDE SEQUENCE</scope>
    <source>
        <strain evidence="2">AVDCRST_MAG16</strain>
    </source>
</reference>
<dbReference type="InterPro" id="IPR012312">
    <property type="entry name" value="Hemerythrin-like"/>
</dbReference>
<protein>
    <submittedName>
        <fullName evidence="2">Hemerythrin domain protein</fullName>
    </submittedName>
</protein>
<dbReference type="CDD" id="cd12108">
    <property type="entry name" value="Hr-like"/>
    <property type="match status" value="1"/>
</dbReference>
<accession>A0A6J4KR04</accession>